<dbReference type="EMBL" id="ONZQ02000013">
    <property type="protein sequence ID" value="SPO05727.1"/>
    <property type="molecule type" value="Genomic_DNA"/>
</dbReference>
<gene>
    <name evidence="4" type="ORF">DNG_08414</name>
</gene>
<reference evidence="4" key="1">
    <citation type="submission" date="2018-03" db="EMBL/GenBank/DDBJ databases">
        <authorList>
            <person name="Guldener U."/>
        </authorList>
    </citation>
    <scope>NUCLEOTIDE SEQUENCE</scope>
</reference>
<evidence type="ECO:0000313" key="5">
    <source>
        <dbReference type="Proteomes" id="UP001187682"/>
    </source>
</evidence>
<feature type="chain" id="PRO_5042182022" evidence="3">
    <location>
        <begin position="20"/>
        <end position="453"/>
    </location>
</feature>
<comment type="caution">
    <text evidence="4">The sequence shown here is derived from an EMBL/GenBank/DDBJ whole genome shotgun (WGS) entry which is preliminary data.</text>
</comment>
<name>A0AAE8N6F1_9PEZI</name>
<keyword evidence="2" id="KW-0472">Membrane</keyword>
<feature type="compositionally biased region" description="Polar residues" evidence="1">
    <location>
        <begin position="381"/>
        <end position="400"/>
    </location>
</feature>
<keyword evidence="3" id="KW-0732">Signal</keyword>
<feature type="region of interest" description="Disordered" evidence="1">
    <location>
        <begin position="287"/>
        <end position="329"/>
    </location>
</feature>
<feature type="signal peptide" evidence="3">
    <location>
        <begin position="1"/>
        <end position="19"/>
    </location>
</feature>
<evidence type="ECO:0000256" key="1">
    <source>
        <dbReference type="SAM" id="MobiDB-lite"/>
    </source>
</evidence>
<feature type="compositionally biased region" description="Acidic residues" evidence="1">
    <location>
        <begin position="226"/>
        <end position="238"/>
    </location>
</feature>
<evidence type="ECO:0000313" key="4">
    <source>
        <dbReference type="EMBL" id="SPO05727.1"/>
    </source>
</evidence>
<evidence type="ECO:0000256" key="2">
    <source>
        <dbReference type="SAM" id="Phobius"/>
    </source>
</evidence>
<keyword evidence="2" id="KW-0812">Transmembrane</keyword>
<accession>A0AAE8N6F1</accession>
<feature type="transmembrane region" description="Helical" evidence="2">
    <location>
        <begin position="258"/>
        <end position="280"/>
    </location>
</feature>
<feature type="compositionally biased region" description="Low complexity" evidence="1">
    <location>
        <begin position="300"/>
        <end position="311"/>
    </location>
</feature>
<protein>
    <submittedName>
        <fullName evidence="4">Uncharacterized protein</fullName>
    </submittedName>
</protein>
<feature type="region of interest" description="Disordered" evidence="1">
    <location>
        <begin position="361"/>
        <end position="453"/>
    </location>
</feature>
<feature type="compositionally biased region" description="Gly residues" evidence="1">
    <location>
        <begin position="239"/>
        <end position="248"/>
    </location>
</feature>
<dbReference type="Proteomes" id="UP001187682">
    <property type="component" value="Unassembled WGS sequence"/>
</dbReference>
<organism evidence="4 5">
    <name type="scientific">Cephalotrichum gorgonifer</name>
    <dbReference type="NCBI Taxonomy" id="2041049"/>
    <lineage>
        <taxon>Eukaryota</taxon>
        <taxon>Fungi</taxon>
        <taxon>Dikarya</taxon>
        <taxon>Ascomycota</taxon>
        <taxon>Pezizomycotina</taxon>
        <taxon>Sordariomycetes</taxon>
        <taxon>Hypocreomycetidae</taxon>
        <taxon>Microascales</taxon>
        <taxon>Microascaceae</taxon>
        <taxon>Cephalotrichum</taxon>
    </lineage>
</organism>
<keyword evidence="2" id="KW-1133">Transmembrane helix</keyword>
<feature type="compositionally biased region" description="Low complexity" evidence="1">
    <location>
        <begin position="403"/>
        <end position="439"/>
    </location>
</feature>
<dbReference type="AlphaFoldDB" id="A0AAE8N6F1"/>
<evidence type="ECO:0000256" key="3">
    <source>
        <dbReference type="SAM" id="SignalP"/>
    </source>
</evidence>
<feature type="compositionally biased region" description="Low complexity" evidence="1">
    <location>
        <begin position="361"/>
        <end position="374"/>
    </location>
</feature>
<keyword evidence="5" id="KW-1185">Reference proteome</keyword>
<proteinExistence type="predicted"/>
<sequence>MAALQAAAVLAALLTPATAALVGILPAETATLTFPLGQVHPFPTEAPSLPAEFLAARQNDDNATSTTETVLAGPDSICGYVDGRPGASFFCPRDNRCFFFTSKATMTGAVACCNTDQCNLRLRCLDYVDVVTSSLCDNGCMADAFTLKCTEQSLPYCNTASFSSGIFDYWCAAASISTPQSLTTAYTGQSADRSFTPLVLTDPTTTGESDVTRARGSATSSPTGVVDEEGDDPDDEGADGGADGGGGSGRRRRSNGGAIAGGVVGGVAIIALAGISVLLINRRKKAQQNAAPTNPPAFAPSPQQGQQQQQQLPVSQYGNGAPPPAGWVQSVYEPNYAQGMHPTSPGAVSNPEAQAQAYYNQPQGQQQYQQSQGGLSPISPVRNSSTSPVDSALVSSTAASQVGYGYQTQQPQSQQFQAVAPQVQPQGQPQGQPYGQPQGQAGGDTRPLPELGS</sequence>
<feature type="region of interest" description="Disordered" evidence="1">
    <location>
        <begin position="197"/>
        <end position="253"/>
    </location>
</feature>